<accession>A0A2N0S4Q2</accession>
<dbReference type="InterPro" id="IPR035992">
    <property type="entry name" value="Ricin_B-like_lectins"/>
</dbReference>
<organism evidence="1 2">
    <name type="scientific">Rhizophagus irregularis</name>
    <dbReference type="NCBI Taxonomy" id="588596"/>
    <lineage>
        <taxon>Eukaryota</taxon>
        <taxon>Fungi</taxon>
        <taxon>Fungi incertae sedis</taxon>
        <taxon>Mucoromycota</taxon>
        <taxon>Glomeromycotina</taxon>
        <taxon>Glomeromycetes</taxon>
        <taxon>Glomerales</taxon>
        <taxon>Glomeraceae</taxon>
        <taxon>Rhizophagus</taxon>
    </lineage>
</organism>
<dbReference type="SUPFAM" id="SSF50370">
    <property type="entry name" value="Ricin B-like lectins"/>
    <property type="match status" value="1"/>
</dbReference>
<evidence type="ECO:0000313" key="2">
    <source>
        <dbReference type="Proteomes" id="UP000232688"/>
    </source>
</evidence>
<reference evidence="1 2" key="2">
    <citation type="submission" date="2017-10" db="EMBL/GenBank/DDBJ databases">
        <title>Genome analyses suggest a sexual origin of heterokaryosis in a supposedly ancient asexual fungus.</title>
        <authorList>
            <person name="Corradi N."/>
            <person name="Sedzielewska K."/>
            <person name="Noel J."/>
            <person name="Charron P."/>
            <person name="Farinelli L."/>
            <person name="Marton T."/>
            <person name="Kruger M."/>
            <person name="Pelin A."/>
            <person name="Brachmann A."/>
            <person name="Corradi N."/>
        </authorList>
    </citation>
    <scope>NUCLEOTIDE SEQUENCE [LARGE SCALE GENOMIC DNA]</scope>
    <source>
        <strain evidence="1 2">A1</strain>
    </source>
</reference>
<sequence>MVSRSQTGLHKGITLSSTVRNPINQCWHFQNEFIQPCNNLSLALTASGPGPGPCIVKLECIGSSNRQKWRGCCVVFMKSYQLANKSLI</sequence>
<dbReference type="Proteomes" id="UP000232688">
    <property type="component" value="Unassembled WGS sequence"/>
</dbReference>
<gene>
    <name evidence="1" type="ORF">RhiirA1_454632</name>
</gene>
<protein>
    <submittedName>
        <fullName evidence="1">Uncharacterized protein</fullName>
    </submittedName>
</protein>
<name>A0A2N0S4Q2_9GLOM</name>
<dbReference type="VEuPathDB" id="FungiDB:RhiirA1_454632"/>
<evidence type="ECO:0000313" key="1">
    <source>
        <dbReference type="EMBL" id="PKC70534.1"/>
    </source>
</evidence>
<comment type="caution">
    <text evidence="1">The sequence shown here is derived from an EMBL/GenBank/DDBJ whole genome shotgun (WGS) entry which is preliminary data.</text>
</comment>
<reference evidence="1 2" key="1">
    <citation type="submission" date="2017-10" db="EMBL/GenBank/DDBJ databases">
        <title>Extensive intraspecific genome diversity in a model arbuscular mycorrhizal fungus.</title>
        <authorList>
            <person name="Chen E.C.H."/>
            <person name="Morin E."/>
            <person name="Baudet D."/>
            <person name="Noel J."/>
            <person name="Ndikumana S."/>
            <person name="Charron P."/>
            <person name="St-Onge C."/>
            <person name="Giorgi J."/>
            <person name="Grigoriev I.V."/>
            <person name="Roux C."/>
            <person name="Martin F.M."/>
            <person name="Corradi N."/>
        </authorList>
    </citation>
    <scope>NUCLEOTIDE SEQUENCE [LARGE SCALE GENOMIC DNA]</scope>
    <source>
        <strain evidence="1 2">A1</strain>
    </source>
</reference>
<dbReference type="AlphaFoldDB" id="A0A2N0S4Q2"/>
<proteinExistence type="predicted"/>
<dbReference type="EMBL" id="LLXH01000216">
    <property type="protein sequence ID" value="PKC70534.1"/>
    <property type="molecule type" value="Genomic_DNA"/>
</dbReference>